<accession>A0A5B7EAA2</accession>
<comment type="caution">
    <text evidence="1">The sequence shown here is derived from an EMBL/GenBank/DDBJ whole genome shotgun (WGS) entry which is preliminary data.</text>
</comment>
<sequence>MTWAGCSAVRAVVGNVGQWGVWYENMGRKNHRRIVKAKHIPTEGMVWTCNIVCLATWFLVKHPSSASTTGTGTLMLNQKYLPFAEAKAKMAA</sequence>
<reference evidence="1 2" key="1">
    <citation type="submission" date="2019-05" db="EMBL/GenBank/DDBJ databases">
        <title>Another draft genome of Portunus trituberculatus and its Hox gene families provides insights of decapod evolution.</title>
        <authorList>
            <person name="Jeong J.-H."/>
            <person name="Song I."/>
            <person name="Kim S."/>
            <person name="Choi T."/>
            <person name="Kim D."/>
            <person name="Ryu S."/>
            <person name="Kim W."/>
        </authorList>
    </citation>
    <scope>NUCLEOTIDE SEQUENCE [LARGE SCALE GENOMIC DNA]</scope>
    <source>
        <tissue evidence="1">Muscle</tissue>
    </source>
</reference>
<evidence type="ECO:0000313" key="2">
    <source>
        <dbReference type="Proteomes" id="UP000324222"/>
    </source>
</evidence>
<evidence type="ECO:0000313" key="1">
    <source>
        <dbReference type="EMBL" id="MPC30136.1"/>
    </source>
</evidence>
<dbReference type="AlphaFoldDB" id="A0A5B7EAA2"/>
<gene>
    <name evidence="1" type="ORF">E2C01_023395</name>
</gene>
<dbReference type="Proteomes" id="UP000324222">
    <property type="component" value="Unassembled WGS sequence"/>
</dbReference>
<proteinExistence type="predicted"/>
<protein>
    <submittedName>
        <fullName evidence="1">Uncharacterized protein</fullName>
    </submittedName>
</protein>
<name>A0A5B7EAA2_PORTR</name>
<keyword evidence="2" id="KW-1185">Reference proteome</keyword>
<organism evidence="1 2">
    <name type="scientific">Portunus trituberculatus</name>
    <name type="common">Swimming crab</name>
    <name type="synonym">Neptunus trituberculatus</name>
    <dbReference type="NCBI Taxonomy" id="210409"/>
    <lineage>
        <taxon>Eukaryota</taxon>
        <taxon>Metazoa</taxon>
        <taxon>Ecdysozoa</taxon>
        <taxon>Arthropoda</taxon>
        <taxon>Crustacea</taxon>
        <taxon>Multicrustacea</taxon>
        <taxon>Malacostraca</taxon>
        <taxon>Eumalacostraca</taxon>
        <taxon>Eucarida</taxon>
        <taxon>Decapoda</taxon>
        <taxon>Pleocyemata</taxon>
        <taxon>Brachyura</taxon>
        <taxon>Eubrachyura</taxon>
        <taxon>Portunoidea</taxon>
        <taxon>Portunidae</taxon>
        <taxon>Portuninae</taxon>
        <taxon>Portunus</taxon>
    </lineage>
</organism>
<dbReference type="EMBL" id="VSRR010002199">
    <property type="protein sequence ID" value="MPC30136.1"/>
    <property type="molecule type" value="Genomic_DNA"/>
</dbReference>